<dbReference type="STRING" id="1802362.A2806_04240"/>
<gene>
    <name evidence="9" type="ORF">A2806_04240</name>
</gene>
<evidence type="ECO:0000256" key="6">
    <source>
        <dbReference type="ARBA" id="ARBA00022989"/>
    </source>
</evidence>
<keyword evidence="7 8" id="KW-0472">Membrane</keyword>
<evidence type="ECO:0000313" key="9">
    <source>
        <dbReference type="EMBL" id="OHA48875.1"/>
    </source>
</evidence>
<evidence type="ECO:0008006" key="11">
    <source>
        <dbReference type="Google" id="ProtNLM"/>
    </source>
</evidence>
<feature type="transmembrane region" description="Helical" evidence="8">
    <location>
        <begin position="58"/>
        <end position="80"/>
    </location>
</feature>
<evidence type="ECO:0000256" key="8">
    <source>
        <dbReference type="SAM" id="Phobius"/>
    </source>
</evidence>
<feature type="transmembrane region" description="Helical" evidence="8">
    <location>
        <begin position="284"/>
        <end position="302"/>
    </location>
</feature>
<comment type="similarity">
    <text evidence="2">Belongs to the autoinducer-2 exporter (AI-2E) (TC 2.A.86) family.</text>
</comment>
<feature type="transmembrane region" description="Helical" evidence="8">
    <location>
        <begin position="141"/>
        <end position="164"/>
    </location>
</feature>
<feature type="transmembrane region" description="Helical" evidence="8">
    <location>
        <begin position="203"/>
        <end position="232"/>
    </location>
</feature>
<sequence>MSLDIPTKTIVRVFAALFIVALVLVLKDILALFFLALVVASGLSPVIGWMERRGFPRILAVTMLFVGAALFIAGLFWLLIPPILEDISELSKNFPLYAELLRDSISRFGIAPEGAVGVGVSEVFREFANYFGKGVTAIPAIVFQFFGGIIALLSFVLVTFYLALERDGVERFLKAIAPGEEPYVVDLWRRAQRKIGYWARGQAVLMIVIGLVTYAGLSVLGVRYALLLAVLAGLLEVVQLVGPIVAGTVATIVAFSSSPLLAVGVVLLYVAIQQIESNILVPVVFKKALGLSPVVVIFALLAGAKLGGVVGMIIAVPLVAILSELLSDFSKGKIKL</sequence>
<dbReference type="InterPro" id="IPR002549">
    <property type="entry name" value="AI-2E-like"/>
</dbReference>
<comment type="subcellular location">
    <subcellularLocation>
        <location evidence="1">Cell membrane</location>
        <topology evidence="1">Multi-pass membrane protein</topology>
    </subcellularLocation>
</comment>
<keyword evidence="5 8" id="KW-0812">Transmembrane</keyword>
<keyword evidence="4" id="KW-1003">Cell membrane</keyword>
<protein>
    <recommendedName>
        <fullName evidence="11">AI-2E family transporter</fullName>
    </recommendedName>
</protein>
<dbReference type="AlphaFoldDB" id="A0A1G2PKJ6"/>
<keyword evidence="6 8" id="KW-1133">Transmembrane helix</keyword>
<dbReference type="EMBL" id="MHSS01000002">
    <property type="protein sequence ID" value="OHA48875.1"/>
    <property type="molecule type" value="Genomic_DNA"/>
</dbReference>
<evidence type="ECO:0000256" key="7">
    <source>
        <dbReference type="ARBA" id="ARBA00023136"/>
    </source>
</evidence>
<dbReference type="PANTHER" id="PTHR21716">
    <property type="entry name" value="TRANSMEMBRANE PROTEIN"/>
    <property type="match status" value="1"/>
</dbReference>
<comment type="caution">
    <text evidence="9">The sequence shown here is derived from an EMBL/GenBank/DDBJ whole genome shotgun (WGS) entry which is preliminary data.</text>
</comment>
<accession>A0A1G2PKJ6</accession>
<evidence type="ECO:0000256" key="2">
    <source>
        <dbReference type="ARBA" id="ARBA00009773"/>
    </source>
</evidence>
<keyword evidence="3" id="KW-0813">Transport</keyword>
<dbReference type="PANTHER" id="PTHR21716:SF53">
    <property type="entry name" value="PERMEASE PERM-RELATED"/>
    <property type="match status" value="1"/>
</dbReference>
<reference evidence="9 10" key="1">
    <citation type="journal article" date="2016" name="Nat. Commun.">
        <title>Thousands of microbial genomes shed light on interconnected biogeochemical processes in an aquifer system.</title>
        <authorList>
            <person name="Anantharaman K."/>
            <person name="Brown C.T."/>
            <person name="Hug L.A."/>
            <person name="Sharon I."/>
            <person name="Castelle C.J."/>
            <person name="Probst A.J."/>
            <person name="Thomas B.C."/>
            <person name="Singh A."/>
            <person name="Wilkins M.J."/>
            <person name="Karaoz U."/>
            <person name="Brodie E.L."/>
            <person name="Williams K.H."/>
            <person name="Hubbard S.S."/>
            <person name="Banfield J.F."/>
        </authorList>
    </citation>
    <scope>NUCLEOTIDE SEQUENCE [LARGE SCALE GENOMIC DNA]</scope>
</reference>
<proteinExistence type="inferred from homology"/>
<organism evidence="9 10">
    <name type="scientific">Candidatus Terrybacteria bacterium RIFCSPHIGHO2_01_FULL_48_17</name>
    <dbReference type="NCBI Taxonomy" id="1802362"/>
    <lineage>
        <taxon>Bacteria</taxon>
        <taxon>Candidatus Terryibacteriota</taxon>
    </lineage>
</organism>
<evidence type="ECO:0000256" key="5">
    <source>
        <dbReference type="ARBA" id="ARBA00022692"/>
    </source>
</evidence>
<dbReference type="GO" id="GO:0055085">
    <property type="term" value="P:transmembrane transport"/>
    <property type="evidence" value="ECO:0007669"/>
    <property type="project" value="TreeGrafter"/>
</dbReference>
<feature type="transmembrane region" description="Helical" evidence="8">
    <location>
        <begin position="308"/>
        <end position="326"/>
    </location>
</feature>
<evidence type="ECO:0000313" key="10">
    <source>
        <dbReference type="Proteomes" id="UP000177629"/>
    </source>
</evidence>
<dbReference type="Proteomes" id="UP000177629">
    <property type="component" value="Unassembled WGS sequence"/>
</dbReference>
<feature type="transmembrane region" description="Helical" evidence="8">
    <location>
        <begin position="9"/>
        <end position="26"/>
    </location>
</feature>
<evidence type="ECO:0000256" key="4">
    <source>
        <dbReference type="ARBA" id="ARBA00022475"/>
    </source>
</evidence>
<evidence type="ECO:0000256" key="3">
    <source>
        <dbReference type="ARBA" id="ARBA00022448"/>
    </source>
</evidence>
<name>A0A1G2PKJ6_9BACT</name>
<feature type="transmembrane region" description="Helical" evidence="8">
    <location>
        <begin position="244"/>
        <end position="272"/>
    </location>
</feature>
<evidence type="ECO:0000256" key="1">
    <source>
        <dbReference type="ARBA" id="ARBA00004651"/>
    </source>
</evidence>
<dbReference type="Pfam" id="PF01594">
    <property type="entry name" value="AI-2E_transport"/>
    <property type="match status" value="1"/>
</dbReference>
<dbReference type="GO" id="GO:0005886">
    <property type="term" value="C:plasma membrane"/>
    <property type="evidence" value="ECO:0007669"/>
    <property type="project" value="UniProtKB-SubCell"/>
</dbReference>